<dbReference type="InterPro" id="IPR000718">
    <property type="entry name" value="Peptidase_M13"/>
</dbReference>
<feature type="domain" description="Peptidase M13 C-terminal" evidence="9">
    <location>
        <begin position="480"/>
        <end position="681"/>
    </location>
</feature>
<dbReference type="PRINTS" id="PR00786">
    <property type="entry name" value="NEPRILYSIN"/>
</dbReference>
<dbReference type="InterPro" id="IPR042089">
    <property type="entry name" value="Peptidase_M13_dom_2"/>
</dbReference>
<organism evidence="11 12">
    <name type="scientific">Solimonas marina</name>
    <dbReference type="NCBI Taxonomy" id="2714601"/>
    <lineage>
        <taxon>Bacteria</taxon>
        <taxon>Pseudomonadati</taxon>
        <taxon>Pseudomonadota</taxon>
        <taxon>Gammaproteobacteria</taxon>
        <taxon>Nevskiales</taxon>
        <taxon>Nevskiaceae</taxon>
        <taxon>Solimonas</taxon>
    </lineage>
</organism>
<keyword evidence="4" id="KW-0479">Metal-binding</keyword>
<feature type="signal peptide" evidence="8">
    <location>
        <begin position="1"/>
        <end position="20"/>
    </location>
</feature>
<keyword evidence="7" id="KW-0482">Metalloprotease</keyword>
<reference evidence="11" key="1">
    <citation type="submission" date="2020-03" db="EMBL/GenBank/DDBJ databases">
        <title>Solimonas marina sp. nov., isolated from deep seawater of the Pacific Ocean.</title>
        <authorList>
            <person name="Liu X."/>
            <person name="Lai Q."/>
            <person name="Sun F."/>
            <person name="Gai Y."/>
            <person name="Li G."/>
            <person name="Shao Z."/>
        </authorList>
    </citation>
    <scope>NUCLEOTIDE SEQUENCE</scope>
    <source>
        <strain evidence="11">C16B3</strain>
    </source>
</reference>
<evidence type="ECO:0000256" key="2">
    <source>
        <dbReference type="ARBA" id="ARBA00007357"/>
    </source>
</evidence>
<dbReference type="PROSITE" id="PS51257">
    <property type="entry name" value="PROKAR_LIPOPROTEIN"/>
    <property type="match status" value="1"/>
</dbReference>
<keyword evidence="3" id="KW-0645">Protease</keyword>
<comment type="cofactor">
    <cofactor evidence="1">
        <name>Zn(2+)</name>
        <dbReference type="ChEBI" id="CHEBI:29105"/>
    </cofactor>
</comment>
<evidence type="ECO:0000256" key="6">
    <source>
        <dbReference type="ARBA" id="ARBA00022833"/>
    </source>
</evidence>
<feature type="domain" description="Peptidase M13 N-terminal" evidence="10">
    <location>
        <begin position="52"/>
        <end position="428"/>
    </location>
</feature>
<dbReference type="GO" id="GO:0046872">
    <property type="term" value="F:metal ion binding"/>
    <property type="evidence" value="ECO:0007669"/>
    <property type="project" value="UniProtKB-KW"/>
</dbReference>
<keyword evidence="8" id="KW-0732">Signal</keyword>
<dbReference type="InterPro" id="IPR024079">
    <property type="entry name" value="MetalloPept_cat_dom_sf"/>
</dbReference>
<evidence type="ECO:0000313" key="11">
    <source>
        <dbReference type="EMBL" id="NKF21123.1"/>
    </source>
</evidence>
<dbReference type="GO" id="GO:0005886">
    <property type="term" value="C:plasma membrane"/>
    <property type="evidence" value="ECO:0007669"/>
    <property type="project" value="TreeGrafter"/>
</dbReference>
<dbReference type="RefSeq" id="WP_168146360.1">
    <property type="nucleotide sequence ID" value="NZ_JAAVXB010000001.1"/>
</dbReference>
<dbReference type="GO" id="GO:0016485">
    <property type="term" value="P:protein processing"/>
    <property type="evidence" value="ECO:0007669"/>
    <property type="project" value="TreeGrafter"/>
</dbReference>
<dbReference type="Proteomes" id="UP000653472">
    <property type="component" value="Unassembled WGS sequence"/>
</dbReference>
<dbReference type="GO" id="GO:0004222">
    <property type="term" value="F:metalloendopeptidase activity"/>
    <property type="evidence" value="ECO:0007669"/>
    <property type="project" value="InterPro"/>
</dbReference>
<evidence type="ECO:0000313" key="12">
    <source>
        <dbReference type="Proteomes" id="UP000653472"/>
    </source>
</evidence>
<proteinExistence type="inferred from homology"/>
<dbReference type="PROSITE" id="PS51885">
    <property type="entry name" value="NEPRILYSIN"/>
    <property type="match status" value="1"/>
</dbReference>
<accession>A0A969W7W4</accession>
<dbReference type="Pfam" id="PF01431">
    <property type="entry name" value="Peptidase_M13"/>
    <property type="match status" value="1"/>
</dbReference>
<evidence type="ECO:0000256" key="3">
    <source>
        <dbReference type="ARBA" id="ARBA00022670"/>
    </source>
</evidence>
<evidence type="ECO:0000256" key="7">
    <source>
        <dbReference type="ARBA" id="ARBA00023049"/>
    </source>
</evidence>
<evidence type="ECO:0000256" key="8">
    <source>
        <dbReference type="SAM" id="SignalP"/>
    </source>
</evidence>
<dbReference type="CDD" id="cd08662">
    <property type="entry name" value="M13"/>
    <property type="match status" value="1"/>
</dbReference>
<evidence type="ECO:0000256" key="4">
    <source>
        <dbReference type="ARBA" id="ARBA00022723"/>
    </source>
</evidence>
<gene>
    <name evidence="11" type="ORF">G7Y82_02260</name>
</gene>
<dbReference type="EMBL" id="JAAVXB010000001">
    <property type="protein sequence ID" value="NKF21123.1"/>
    <property type="molecule type" value="Genomic_DNA"/>
</dbReference>
<keyword evidence="6" id="KW-0862">Zinc</keyword>
<comment type="caution">
    <text evidence="11">The sequence shown here is derived from an EMBL/GenBank/DDBJ whole genome shotgun (WGS) entry which is preliminary data.</text>
</comment>
<keyword evidence="5" id="KW-0378">Hydrolase</keyword>
<evidence type="ECO:0000256" key="1">
    <source>
        <dbReference type="ARBA" id="ARBA00001947"/>
    </source>
</evidence>
<dbReference type="Gene3D" id="3.40.390.10">
    <property type="entry name" value="Collagenase (Catalytic Domain)"/>
    <property type="match status" value="1"/>
</dbReference>
<feature type="chain" id="PRO_5037053289" evidence="8">
    <location>
        <begin position="21"/>
        <end position="684"/>
    </location>
</feature>
<keyword evidence="12" id="KW-1185">Reference proteome</keyword>
<comment type="similarity">
    <text evidence="2">Belongs to the peptidase M13 family.</text>
</comment>
<evidence type="ECO:0000259" key="9">
    <source>
        <dbReference type="Pfam" id="PF01431"/>
    </source>
</evidence>
<name>A0A969W7W4_9GAMM</name>
<dbReference type="SUPFAM" id="SSF55486">
    <property type="entry name" value="Metalloproteases ('zincins'), catalytic domain"/>
    <property type="match status" value="1"/>
</dbReference>
<dbReference type="PANTHER" id="PTHR11733">
    <property type="entry name" value="ZINC METALLOPROTEASE FAMILY M13 NEPRILYSIN-RELATED"/>
    <property type="match status" value="1"/>
</dbReference>
<dbReference type="PANTHER" id="PTHR11733:SF167">
    <property type="entry name" value="FI17812P1-RELATED"/>
    <property type="match status" value="1"/>
</dbReference>
<sequence>MRALMLGAIALALGSAGLSACSKSPKAPAAESQKALGSGIDTANFDDSVRAQDDFYRHVDGTWLAKTKIPADKSNYGAFTKLQDDAQQHLHEIIEAANAQQDKKDGSDEQKVGDLFASFMDEKKADELGIKPIAPELERIAQLKSKTELPALVAQLDKMGVGAFGGYIEPDAKDSSRYIAYIEQGGTLLPDRDYYLDSGDKFESVRKAYVAHIEKMLTLAKLPDPAKNAAAIMALETALAKAQWTKVESRDADKTYNFYALGDLKKLTPDFNWQTYVDGMGMQKTPGLVIGEPSFFSAWDKILSDTPLPVLKVYLQWHLLSHYAPYLSSDFVNEDFAFFGTTLNGIEQNTPRWKRGVDLEEKALGEMIGKLYVAKYFPPEAKARMEKLVQNLLAAYKESIQSLDWMTDATKQKALAKLAAFDPKIGYPKKWKDYSALVVKPDDLVGNVMRSAAVETARETAKLGQPIDRDEWGMTPQTVNAYYNPLKNEIVFPAAILQPPFFDMNADDAVNYGGIGAVIGHEIGHGFDDQGSKFGPDGNLKNWWTDEDRKNFETRTKALIAQYDGYEALPGQHVNGALTIGENIGDLGGLSIAYKAYHMSLQGKDGPVIDGFTADQRFFIGWAQVWRRKYTEANLLNRLKTDPHSPSEFRCNGVVVNVPAFYTAFDVKPGDKMYLPPEKRVSIW</sequence>
<dbReference type="Pfam" id="PF05649">
    <property type="entry name" value="Peptidase_M13_N"/>
    <property type="match status" value="1"/>
</dbReference>
<evidence type="ECO:0000256" key="5">
    <source>
        <dbReference type="ARBA" id="ARBA00022801"/>
    </source>
</evidence>
<dbReference type="Gene3D" id="1.10.1380.10">
    <property type="entry name" value="Neutral endopeptidase , domain2"/>
    <property type="match status" value="1"/>
</dbReference>
<dbReference type="InterPro" id="IPR008753">
    <property type="entry name" value="Peptidase_M13_N"/>
</dbReference>
<dbReference type="AlphaFoldDB" id="A0A969W7W4"/>
<dbReference type="InterPro" id="IPR018497">
    <property type="entry name" value="Peptidase_M13_C"/>
</dbReference>
<evidence type="ECO:0000259" key="10">
    <source>
        <dbReference type="Pfam" id="PF05649"/>
    </source>
</evidence>
<protein>
    <submittedName>
        <fullName evidence="11">Peptidase M13</fullName>
    </submittedName>
</protein>